<reference evidence="3" key="1">
    <citation type="journal article" date="2019" name="Int. J. Syst. Evol. Microbiol.">
        <title>The Global Catalogue of Microorganisms (GCM) 10K type strain sequencing project: providing services to taxonomists for standard genome sequencing and annotation.</title>
        <authorList>
            <consortium name="The Broad Institute Genomics Platform"/>
            <consortium name="The Broad Institute Genome Sequencing Center for Infectious Disease"/>
            <person name="Wu L."/>
            <person name="Ma J."/>
        </authorList>
    </citation>
    <scope>NUCLEOTIDE SEQUENCE [LARGE SCALE GENOMIC DNA]</scope>
    <source>
        <strain evidence="3">CGMCC 1.15180</strain>
    </source>
</reference>
<dbReference type="PRINTS" id="PR00419">
    <property type="entry name" value="ADXRDTASE"/>
</dbReference>
<dbReference type="InterPro" id="IPR036188">
    <property type="entry name" value="FAD/NAD-bd_sf"/>
</dbReference>
<dbReference type="InterPro" id="IPR002937">
    <property type="entry name" value="Amino_oxidase"/>
</dbReference>
<evidence type="ECO:0000259" key="1">
    <source>
        <dbReference type="Pfam" id="PF01593"/>
    </source>
</evidence>
<accession>A0ABW1MS52</accession>
<name>A0ABW1MS52_9ACTN</name>
<dbReference type="SUPFAM" id="SSF51905">
    <property type="entry name" value="FAD/NAD(P)-binding domain"/>
    <property type="match status" value="1"/>
</dbReference>
<sequence>MTTDLDVAVVGAGASGLAVAHALRKAGRGVQVLESSEAVGGRMRTLRQDGYLIDTGAEMLAPRGYRATWKLIRETGLTPAETPRVPHSIATWRDGRIRPDTGRARGLLTGAGLSVRGRLNLLRFQADTARRRKEFDTDHPERTPLGTGTVAQLADRYGNDLVDYLFQPLTSGFCGWDAGRSAAGPFVSHLMATGSTADWRTYRDGMDTLTRRLAERLDVTTGLRVEQVTRHPGGARLECDGTTLTARSVVLCVPAPVAALLYPDAPEDERDYLHASTYTPMLKVSCALDRPLRLRSRRPVYALVIPAVHDRVLNGIVIDHVKHPGRVPPGAGLVSLVATPDVTRELLDAPDDQAVRRLRERGEHYLPGLGEALRTARVHRFRHGLPEATPRALQLRTSFLRRPSRTVEYAGDWLMQRPSSEGAFRSAEWAVARVLDYAEHPGADARPEVRHG</sequence>
<dbReference type="Pfam" id="PF01593">
    <property type="entry name" value="Amino_oxidase"/>
    <property type="match status" value="1"/>
</dbReference>
<dbReference type="SUPFAM" id="SSF54373">
    <property type="entry name" value="FAD-linked reductases, C-terminal domain"/>
    <property type="match status" value="1"/>
</dbReference>
<keyword evidence="3" id="KW-1185">Reference proteome</keyword>
<dbReference type="InterPro" id="IPR050464">
    <property type="entry name" value="Zeta_carotene_desat/Oxidored"/>
</dbReference>
<evidence type="ECO:0000313" key="2">
    <source>
        <dbReference type="EMBL" id="MFC6066631.1"/>
    </source>
</evidence>
<dbReference type="Proteomes" id="UP001596139">
    <property type="component" value="Unassembled WGS sequence"/>
</dbReference>
<dbReference type="PANTHER" id="PTHR42923">
    <property type="entry name" value="PROTOPORPHYRINOGEN OXIDASE"/>
    <property type="match status" value="1"/>
</dbReference>
<organism evidence="2 3">
    <name type="scientific">Streptomyces ochraceiscleroticus</name>
    <dbReference type="NCBI Taxonomy" id="47761"/>
    <lineage>
        <taxon>Bacteria</taxon>
        <taxon>Bacillati</taxon>
        <taxon>Actinomycetota</taxon>
        <taxon>Actinomycetes</taxon>
        <taxon>Kitasatosporales</taxon>
        <taxon>Streptomycetaceae</taxon>
        <taxon>Streptomyces</taxon>
    </lineage>
</organism>
<gene>
    <name evidence="2" type="ORF">ACFP4F_29380</name>
</gene>
<dbReference type="Gene3D" id="1.10.3110.10">
    <property type="entry name" value="protoporphyrinogen ix oxidase, domain 3"/>
    <property type="match status" value="1"/>
</dbReference>
<evidence type="ECO:0000313" key="3">
    <source>
        <dbReference type="Proteomes" id="UP001596139"/>
    </source>
</evidence>
<protein>
    <submittedName>
        <fullName evidence="2">Protoporphyrinogen/coproporphyrinogen oxidase</fullName>
    </submittedName>
</protein>
<feature type="domain" description="Amine oxidase" evidence="1">
    <location>
        <begin position="15"/>
        <end position="435"/>
    </location>
</feature>
<dbReference type="Gene3D" id="3.90.660.20">
    <property type="entry name" value="Protoporphyrinogen oxidase, mitochondrial, domain 2"/>
    <property type="match status" value="1"/>
</dbReference>
<dbReference type="Gene3D" id="3.50.50.60">
    <property type="entry name" value="FAD/NAD(P)-binding domain"/>
    <property type="match status" value="1"/>
</dbReference>
<proteinExistence type="predicted"/>
<dbReference type="RefSeq" id="WP_031066104.1">
    <property type="nucleotide sequence ID" value="NZ_JBHSPX010000008.1"/>
</dbReference>
<dbReference type="EMBL" id="JBHSPX010000008">
    <property type="protein sequence ID" value="MFC6066631.1"/>
    <property type="molecule type" value="Genomic_DNA"/>
</dbReference>
<comment type="caution">
    <text evidence="2">The sequence shown here is derived from an EMBL/GenBank/DDBJ whole genome shotgun (WGS) entry which is preliminary data.</text>
</comment>